<evidence type="ECO:0000313" key="6">
    <source>
        <dbReference type="EMBL" id="ODV54789.1"/>
    </source>
</evidence>
<dbReference type="Gene3D" id="3.90.550.10">
    <property type="entry name" value="Spore Coat Polysaccharide Biosynthesis Protein SpsA, Chain A"/>
    <property type="match status" value="1"/>
</dbReference>
<dbReference type="OrthoDB" id="9816564at2"/>
<dbReference type="SUPFAM" id="SSF53756">
    <property type="entry name" value="UDP-Glycosyltransferase/glycogen phosphorylase"/>
    <property type="match status" value="1"/>
</dbReference>
<accession>A0A1E4R2X9</accession>
<dbReference type="RefSeq" id="WP_069480025.1">
    <property type="nucleotide sequence ID" value="NZ_JBGOGZ010000001.1"/>
</dbReference>
<dbReference type="CDD" id="cd04186">
    <property type="entry name" value="GT_2_like_c"/>
    <property type="match status" value="1"/>
</dbReference>
<evidence type="ECO:0000256" key="1">
    <source>
        <dbReference type="ARBA" id="ARBA00004776"/>
    </source>
</evidence>
<dbReference type="SUPFAM" id="SSF53448">
    <property type="entry name" value="Nucleotide-diphospho-sugar transferases"/>
    <property type="match status" value="1"/>
</dbReference>
<dbReference type="PANTHER" id="PTHR43179:SF12">
    <property type="entry name" value="GALACTOFURANOSYLTRANSFERASE GLFT2"/>
    <property type="match status" value="1"/>
</dbReference>
<gene>
    <name evidence="6" type="ORF">BG258_02230</name>
</gene>
<reference evidence="6 7" key="1">
    <citation type="submission" date="2016-09" db="EMBL/GenBank/DDBJ databases">
        <title>Draft genome sequence of the soil isolate, Lysinibacillus fusiformis M5, a potential hypoxanthine producer.</title>
        <authorList>
            <person name="Gallegos-Monterrosa R."/>
            <person name="Maroti G."/>
            <person name="Balint B."/>
            <person name="Kovacs A.T."/>
        </authorList>
    </citation>
    <scope>NUCLEOTIDE SEQUENCE [LARGE SCALE GENOMIC DNA]</scope>
    <source>
        <strain evidence="6 7">M5</strain>
    </source>
</reference>
<dbReference type="Gene3D" id="3.40.50.2000">
    <property type="entry name" value="Glycogen Phosphorylase B"/>
    <property type="match status" value="1"/>
</dbReference>
<dbReference type="Pfam" id="PF00535">
    <property type="entry name" value="Glycos_transf_2"/>
    <property type="match status" value="1"/>
</dbReference>
<dbReference type="EMBL" id="MECQ01000001">
    <property type="protein sequence ID" value="ODV54789.1"/>
    <property type="molecule type" value="Genomic_DNA"/>
</dbReference>
<evidence type="ECO:0000256" key="4">
    <source>
        <dbReference type="ARBA" id="ARBA00022679"/>
    </source>
</evidence>
<keyword evidence="4" id="KW-0808">Transferase</keyword>
<dbReference type="PANTHER" id="PTHR43179">
    <property type="entry name" value="RHAMNOSYLTRANSFERASE WBBL"/>
    <property type="match status" value="1"/>
</dbReference>
<protein>
    <recommendedName>
        <fullName evidence="5">Glycosyltransferase 2-like domain-containing protein</fullName>
    </recommendedName>
</protein>
<comment type="caution">
    <text evidence="6">The sequence shown here is derived from an EMBL/GenBank/DDBJ whole genome shotgun (WGS) entry which is preliminary data.</text>
</comment>
<comment type="pathway">
    <text evidence="1">Cell wall biogenesis; cell wall polysaccharide biosynthesis.</text>
</comment>
<keyword evidence="3" id="KW-0328">Glycosyltransferase</keyword>
<evidence type="ECO:0000259" key="5">
    <source>
        <dbReference type="Pfam" id="PF00535"/>
    </source>
</evidence>
<feature type="domain" description="Glycosyltransferase 2-like" evidence="5">
    <location>
        <begin position="506"/>
        <end position="623"/>
    </location>
</feature>
<name>A0A1E4R2X9_9BACI</name>
<dbReference type="AlphaFoldDB" id="A0A1E4R2X9"/>
<sequence>MTNNDKIDIQEYLELHKRLNEHYYQNSLDYNNRLEVVQSTKAWKLMCLARRINEQFLKGNTSEKKQFLQWLKLKIKKRPVPKNLELARFSPIQLQKIEHYKIPDYTLELSSSSELSTIDNSELFAAYPKQIDLFRFPVIEWDFRWQRPQQISVQFEKNGHRVFYFSIETYGLKNTQPTIEEIAKHTIIKELQPNIYWVKLCSNNPLNAYKDKIEGEDLQIINQSIEYLKLKFNIGATYSILDLPFWANVSLSLDNNITIYDCMDDHEGFSTNSSEMLSNEENLIYSSDIVLASSQRLYEKMIQKNPNTLLVRNAGEYNHFSKKTTDFAGEVRDLKGPIIGYYGAISEWFDIELIRKLAKRNPSWTFVLVGNTFGCDVSHVEKMPNVILTGEVTYESLPSYLYKFDVCLIPFLINNLTLATNPVKVYEYLAAGKPVVSTKLPELEYMKELVYLADTVEDFETSIQQSLSENNKQLVEERKKYAANNTWETRYHEIKQYLINQQPKVSIVIVTYNNWSYTKQCLESLIRNNEYSNFEIIIVDNNSTDETKLQLARIANPNIKVLFSPVNLGFAGGNKAGCNLATGEYIILLNNDTIVTQNWIEKLIKPLVENHHIGMAGPVSNSVGNDQMLDFCIANPISGPSNLWLQDFNRFNKGNFRYTDLLGFYCVAIKKEVYEKAGDLDINYGIGMFEDDDYCEKVKSLGYKLVIVEDVFIYHHGSVSFKKLQSEHYRNIWEKNRSYFEQKWNKNWAMPKPPNSLFLNLVDSTSIATKVKEIQKDLIVIIGEWSSDNLLLKQFVENKIEDNKLVIVVTKLYNAEEYHGLRKVTENLYITNTIDLISKVTFHEKIQFNDFIDASKLNAIKEQVKDIKDLM</sequence>
<dbReference type="Proteomes" id="UP000094784">
    <property type="component" value="Unassembled WGS sequence"/>
</dbReference>
<dbReference type="GO" id="GO:0016757">
    <property type="term" value="F:glycosyltransferase activity"/>
    <property type="evidence" value="ECO:0007669"/>
    <property type="project" value="UniProtKB-KW"/>
</dbReference>
<dbReference type="InterPro" id="IPR001173">
    <property type="entry name" value="Glyco_trans_2-like"/>
</dbReference>
<evidence type="ECO:0000313" key="7">
    <source>
        <dbReference type="Proteomes" id="UP000094784"/>
    </source>
</evidence>
<dbReference type="InterPro" id="IPR029044">
    <property type="entry name" value="Nucleotide-diphossugar_trans"/>
</dbReference>
<evidence type="ECO:0000256" key="3">
    <source>
        <dbReference type="ARBA" id="ARBA00022676"/>
    </source>
</evidence>
<evidence type="ECO:0000256" key="2">
    <source>
        <dbReference type="ARBA" id="ARBA00006739"/>
    </source>
</evidence>
<proteinExistence type="inferred from homology"/>
<dbReference type="Pfam" id="PF13692">
    <property type="entry name" value="Glyco_trans_1_4"/>
    <property type="match status" value="1"/>
</dbReference>
<comment type="similarity">
    <text evidence="2">Belongs to the glycosyltransferase 2 family.</text>
</comment>
<organism evidence="6 7">
    <name type="scientific">Lysinibacillus fusiformis</name>
    <dbReference type="NCBI Taxonomy" id="28031"/>
    <lineage>
        <taxon>Bacteria</taxon>
        <taxon>Bacillati</taxon>
        <taxon>Bacillota</taxon>
        <taxon>Bacilli</taxon>
        <taxon>Bacillales</taxon>
        <taxon>Bacillaceae</taxon>
        <taxon>Lysinibacillus</taxon>
    </lineage>
</organism>